<dbReference type="RefSeq" id="WP_306960679.1">
    <property type="nucleotide sequence ID" value="NZ_JAUSRG010000003.1"/>
</dbReference>
<dbReference type="EMBL" id="JAUSRG010000003">
    <property type="protein sequence ID" value="MDP9904771.1"/>
    <property type="molecule type" value="Genomic_DNA"/>
</dbReference>
<gene>
    <name evidence="2" type="ORF">J2S90_001726</name>
    <name evidence="3" type="ORF">J2S93_002227</name>
</gene>
<organism evidence="2 5">
    <name type="scientific">Arthrobacter bambusae</name>
    <dbReference type="NCBI Taxonomy" id="1338426"/>
    <lineage>
        <taxon>Bacteria</taxon>
        <taxon>Bacillati</taxon>
        <taxon>Actinomycetota</taxon>
        <taxon>Actinomycetes</taxon>
        <taxon>Micrococcales</taxon>
        <taxon>Micrococcaceae</taxon>
        <taxon>Arthrobacter</taxon>
    </lineage>
</organism>
<evidence type="ECO:0000313" key="2">
    <source>
        <dbReference type="EMBL" id="MDP9904771.1"/>
    </source>
</evidence>
<reference evidence="2 4" key="1">
    <citation type="submission" date="2023-07" db="EMBL/GenBank/DDBJ databases">
        <title>Sorghum-associated microbial communities from plants grown in Nebraska, USA.</title>
        <authorList>
            <person name="Schachtman D."/>
        </authorList>
    </citation>
    <scope>NUCLEOTIDE SEQUENCE</scope>
    <source>
        <strain evidence="2">DS1006</strain>
        <strain evidence="3 4">DS1016</strain>
    </source>
</reference>
<proteinExistence type="predicted"/>
<evidence type="ECO:0000313" key="5">
    <source>
        <dbReference type="Proteomes" id="UP001242995"/>
    </source>
</evidence>
<feature type="region of interest" description="Disordered" evidence="1">
    <location>
        <begin position="46"/>
        <end position="79"/>
    </location>
</feature>
<evidence type="ECO:0000313" key="3">
    <source>
        <dbReference type="EMBL" id="MDQ0180800.1"/>
    </source>
</evidence>
<dbReference type="Proteomes" id="UP001230951">
    <property type="component" value="Unassembled WGS sequence"/>
</dbReference>
<name>A0AAW8DH03_9MICC</name>
<dbReference type="EMBL" id="JAUSTF010000004">
    <property type="protein sequence ID" value="MDQ0180800.1"/>
    <property type="molecule type" value="Genomic_DNA"/>
</dbReference>
<evidence type="ECO:0000256" key="1">
    <source>
        <dbReference type="SAM" id="MobiDB-lite"/>
    </source>
</evidence>
<sequence length="211" mass="23009">MANLTSYFLETHRPRGVNLLIKTYDSNTIAQVSKCYLDVQVDYRDPNGRQADPHLTSAPARDRQGRPRQNHASKYGHPDLDIIEHYAGDNRPPILNERGEQIGTVYGVKAELMPSPRGHGGHFINISTLEPSDFEVDAMTMTKQALSARRVRQGHVEDAAATFADEPSPRAQGGAKVTVDAEVIEAESAEDEQPSTLFVAAGARFGKASAG</sequence>
<accession>A0AAW8DH03</accession>
<protein>
    <recommendedName>
        <fullName evidence="6">PRC-barrel domain-containing protein</fullName>
    </recommendedName>
</protein>
<dbReference type="Proteomes" id="UP001242995">
    <property type="component" value="Unassembled WGS sequence"/>
</dbReference>
<evidence type="ECO:0008006" key="6">
    <source>
        <dbReference type="Google" id="ProtNLM"/>
    </source>
</evidence>
<comment type="caution">
    <text evidence="2">The sequence shown here is derived from an EMBL/GenBank/DDBJ whole genome shotgun (WGS) entry which is preliminary data.</text>
</comment>
<evidence type="ECO:0000313" key="4">
    <source>
        <dbReference type="Proteomes" id="UP001230951"/>
    </source>
</evidence>
<keyword evidence="4" id="KW-1185">Reference proteome</keyword>
<dbReference type="AlphaFoldDB" id="A0AAW8DH03"/>